<dbReference type="EMBL" id="BAABKC010000128">
    <property type="protein sequence ID" value="GAA5078396.1"/>
    <property type="molecule type" value="Genomic_DNA"/>
</dbReference>
<proteinExistence type="predicted"/>
<gene>
    <name evidence="2" type="ORF">GCM10023336_70020</name>
</gene>
<sequence>MFPLLAEQYSMLYTQKLLGPGVAHNMTFTLPLPADIDEARFSRAVSRFCAHQSALLTALEGTPPTAQRTGADLPEPVVVESADVARTVRERLAALHLADLHPVDVPLRAVFELVRGPGGPAVLVVAMDHLVSDARSSVVAARQLGALIESGQYRPGLPEPGDYADWCRRRAADGGRSARRETAAWQAALDGVSPLRDPALRGAAGPAVLTQRDHVHDGGELDGTVRRLSAELGVSEFTTVATLLALVLWQRTGQRDFVVQTPVSTRRRQQVDEVVGYFINERPLVCHVDEDRSLVDHARAMYRASLRAVRHSHLSVPELAEAVPAYRTALEDDGVGYVQLHVSRGTGELPGSGRPDAMVARTSELGAFMPGRPMTCTTVRFDFDPQQTLVRSFFGGARSAAGSAGEIADSVVALLRRAAGEGHQPVAKLMG</sequence>
<dbReference type="SUPFAM" id="SSF52777">
    <property type="entry name" value="CoA-dependent acyltransferases"/>
    <property type="match status" value="2"/>
</dbReference>
<dbReference type="InterPro" id="IPR001242">
    <property type="entry name" value="Condensation_dom"/>
</dbReference>
<evidence type="ECO:0000259" key="1">
    <source>
        <dbReference type="Pfam" id="PF00668"/>
    </source>
</evidence>
<name>A0ABP9LH50_9ACTN</name>
<keyword evidence="3" id="KW-1185">Reference proteome</keyword>
<dbReference type="InterPro" id="IPR023213">
    <property type="entry name" value="CAT-like_dom_sf"/>
</dbReference>
<dbReference type="Gene3D" id="3.30.559.30">
    <property type="entry name" value="Nonribosomal peptide synthetase, condensation domain"/>
    <property type="match status" value="1"/>
</dbReference>
<reference evidence="3" key="1">
    <citation type="journal article" date="2019" name="Int. J. Syst. Evol. Microbiol.">
        <title>The Global Catalogue of Microorganisms (GCM) 10K type strain sequencing project: providing services to taxonomists for standard genome sequencing and annotation.</title>
        <authorList>
            <consortium name="The Broad Institute Genomics Platform"/>
            <consortium name="The Broad Institute Genome Sequencing Center for Infectious Disease"/>
            <person name="Wu L."/>
            <person name="Ma J."/>
        </authorList>
    </citation>
    <scope>NUCLEOTIDE SEQUENCE [LARGE SCALE GENOMIC DNA]</scope>
    <source>
        <strain evidence="3">JCM 18410</strain>
    </source>
</reference>
<evidence type="ECO:0000313" key="3">
    <source>
        <dbReference type="Proteomes" id="UP001500124"/>
    </source>
</evidence>
<protein>
    <recommendedName>
        <fullName evidence="1">Condensation domain-containing protein</fullName>
    </recommendedName>
</protein>
<dbReference type="Proteomes" id="UP001500124">
    <property type="component" value="Unassembled WGS sequence"/>
</dbReference>
<dbReference type="Pfam" id="PF00668">
    <property type="entry name" value="Condensation"/>
    <property type="match status" value="1"/>
</dbReference>
<evidence type="ECO:0000313" key="2">
    <source>
        <dbReference type="EMBL" id="GAA5078396.1"/>
    </source>
</evidence>
<comment type="caution">
    <text evidence="2">The sequence shown here is derived from an EMBL/GenBank/DDBJ whole genome shotgun (WGS) entry which is preliminary data.</text>
</comment>
<feature type="domain" description="Condensation" evidence="1">
    <location>
        <begin position="2"/>
        <end position="324"/>
    </location>
</feature>
<dbReference type="PANTHER" id="PTHR45527:SF1">
    <property type="entry name" value="FATTY ACID SYNTHASE"/>
    <property type="match status" value="1"/>
</dbReference>
<accession>A0ABP9LH50</accession>
<dbReference type="PANTHER" id="PTHR45527">
    <property type="entry name" value="NONRIBOSOMAL PEPTIDE SYNTHETASE"/>
    <property type="match status" value="1"/>
</dbReference>
<dbReference type="Gene3D" id="3.30.559.10">
    <property type="entry name" value="Chloramphenicol acetyltransferase-like domain"/>
    <property type="match status" value="1"/>
</dbReference>
<organism evidence="2 3">
    <name type="scientific">Streptomyces similanensis</name>
    <dbReference type="NCBI Taxonomy" id="1274988"/>
    <lineage>
        <taxon>Bacteria</taxon>
        <taxon>Bacillati</taxon>
        <taxon>Actinomycetota</taxon>
        <taxon>Actinomycetes</taxon>
        <taxon>Kitasatosporales</taxon>
        <taxon>Streptomycetaceae</taxon>
        <taxon>Streptomyces</taxon>
    </lineage>
</organism>